<protein>
    <submittedName>
        <fullName evidence="1">Uncharacterized protein</fullName>
    </submittedName>
</protein>
<dbReference type="KEGG" id="pmq:PM3016_5479"/>
<dbReference type="EMBL" id="CP003235">
    <property type="protein sequence ID" value="AFC32179.1"/>
    <property type="molecule type" value="Genomic_DNA"/>
</dbReference>
<proteinExistence type="predicted"/>
<sequence>MKDVQVAWSVVEAKAMVLRTIVGLQTEMDMGYTIEEVVKDLEELLEMLDGIESGARMKGDAISDGAKSTNDLRA</sequence>
<dbReference type="AlphaFoldDB" id="H6NG52"/>
<evidence type="ECO:0000313" key="1">
    <source>
        <dbReference type="EMBL" id="AFC32179.1"/>
    </source>
</evidence>
<accession>H6NG52</accession>
<dbReference type="HOGENOM" id="CLU_2684357_0_0_9"/>
<keyword evidence="2" id="KW-1185">Reference proteome</keyword>
<name>H6NG52_9BACL</name>
<dbReference type="STRING" id="1116391.PM3016_5479"/>
<organism evidence="1 2">
    <name type="scientific">Paenibacillus mucilaginosus 3016</name>
    <dbReference type="NCBI Taxonomy" id="1116391"/>
    <lineage>
        <taxon>Bacteria</taxon>
        <taxon>Bacillati</taxon>
        <taxon>Bacillota</taxon>
        <taxon>Bacilli</taxon>
        <taxon>Bacillales</taxon>
        <taxon>Paenibacillaceae</taxon>
        <taxon>Paenibacillus</taxon>
    </lineage>
</organism>
<dbReference type="RefSeq" id="WP_014371615.1">
    <property type="nucleotide sequence ID" value="NC_016935.1"/>
</dbReference>
<evidence type="ECO:0000313" key="2">
    <source>
        <dbReference type="Proteomes" id="UP000007523"/>
    </source>
</evidence>
<reference evidence="1 2" key="1">
    <citation type="journal article" date="2012" name="J. Bacteriol.">
        <title>Complete Genome Sequence of Paenibacillus mucilaginosus 3016, a Bacterium Functional as Microbial Fertilizer.</title>
        <authorList>
            <person name="Ma M."/>
            <person name="Wang Z."/>
            <person name="Li L."/>
            <person name="Jiang X."/>
            <person name="Guan D."/>
            <person name="Cao F."/>
            <person name="Chen H."/>
            <person name="Wang X."/>
            <person name="Shen D."/>
            <person name="Du B."/>
            <person name="Li J."/>
        </authorList>
    </citation>
    <scope>NUCLEOTIDE SEQUENCE [LARGE SCALE GENOMIC DNA]</scope>
    <source>
        <strain evidence="1 2">3016</strain>
    </source>
</reference>
<gene>
    <name evidence="1" type="ORF">PM3016_5479</name>
</gene>
<dbReference type="Proteomes" id="UP000007523">
    <property type="component" value="Chromosome"/>
</dbReference>